<dbReference type="Gene3D" id="3.30.70.270">
    <property type="match status" value="1"/>
</dbReference>
<dbReference type="Pfam" id="PF00990">
    <property type="entry name" value="GGDEF"/>
    <property type="match status" value="1"/>
</dbReference>
<dbReference type="InterPro" id="IPR001633">
    <property type="entry name" value="EAL_dom"/>
</dbReference>
<feature type="domain" description="GGDEF" evidence="3">
    <location>
        <begin position="87"/>
        <end position="220"/>
    </location>
</feature>
<feature type="domain" description="PAC" evidence="1">
    <location>
        <begin position="2"/>
        <end position="54"/>
    </location>
</feature>
<dbReference type="PANTHER" id="PTHR44757">
    <property type="entry name" value="DIGUANYLATE CYCLASE DGCP"/>
    <property type="match status" value="1"/>
</dbReference>
<dbReference type="NCBIfam" id="TIGR00254">
    <property type="entry name" value="GGDEF"/>
    <property type="match status" value="1"/>
</dbReference>
<dbReference type="RefSeq" id="WP_007003147.1">
    <property type="nucleotide sequence ID" value="NZ_GG770777.1"/>
</dbReference>
<organism evidence="4 5">
    <name type="scientific">Pseudoroseomonas cervicalis ATCC 49957</name>
    <dbReference type="NCBI Taxonomy" id="525371"/>
    <lineage>
        <taxon>Bacteria</taxon>
        <taxon>Pseudomonadati</taxon>
        <taxon>Pseudomonadota</taxon>
        <taxon>Alphaproteobacteria</taxon>
        <taxon>Acetobacterales</taxon>
        <taxon>Roseomonadaceae</taxon>
        <taxon>Roseomonas</taxon>
    </lineage>
</organism>
<dbReference type="InterPro" id="IPR000700">
    <property type="entry name" value="PAS-assoc_C"/>
</dbReference>
<dbReference type="PROSITE" id="PS50887">
    <property type="entry name" value="GGDEF"/>
    <property type="match status" value="1"/>
</dbReference>
<proteinExistence type="predicted"/>
<dbReference type="InterPro" id="IPR035919">
    <property type="entry name" value="EAL_sf"/>
</dbReference>
<reference evidence="4 5" key="1">
    <citation type="submission" date="2010-04" db="EMBL/GenBank/DDBJ databases">
        <authorList>
            <person name="Qin X."/>
            <person name="Bachman B."/>
            <person name="Battles P."/>
            <person name="Bell A."/>
            <person name="Bess C."/>
            <person name="Bickham C."/>
            <person name="Chaboub L."/>
            <person name="Chen D."/>
            <person name="Coyle M."/>
            <person name="Deiros D.R."/>
            <person name="Dinh H."/>
            <person name="Forbes L."/>
            <person name="Fowler G."/>
            <person name="Francisco L."/>
            <person name="Fu Q."/>
            <person name="Gubbala S."/>
            <person name="Hale W."/>
            <person name="Han Y."/>
            <person name="Hemphill L."/>
            <person name="Highlander S.K."/>
            <person name="Hirani K."/>
            <person name="Hogues M."/>
            <person name="Jackson L."/>
            <person name="Jakkamsetti A."/>
            <person name="Javaid M."/>
            <person name="Jiang H."/>
            <person name="Korchina V."/>
            <person name="Kovar C."/>
            <person name="Lara F."/>
            <person name="Lee S."/>
            <person name="Mata R."/>
            <person name="Mathew T."/>
            <person name="Moen C."/>
            <person name="Morales K."/>
            <person name="Munidasa M."/>
            <person name="Nazareth L."/>
            <person name="Ngo R."/>
            <person name="Nguyen L."/>
            <person name="Okwuonu G."/>
            <person name="Ongeri F."/>
            <person name="Patil S."/>
            <person name="Petrosino J."/>
            <person name="Pham C."/>
            <person name="Pham P."/>
            <person name="Pu L.-L."/>
            <person name="Puazo M."/>
            <person name="Raj R."/>
            <person name="Reid J."/>
            <person name="Rouhana J."/>
            <person name="Saada N."/>
            <person name="Shang Y."/>
            <person name="Simmons D."/>
            <person name="Thornton R."/>
            <person name="Warren J."/>
            <person name="Weissenberger G."/>
            <person name="Zhang J."/>
            <person name="Zhang L."/>
            <person name="Zhou C."/>
            <person name="Zhu D."/>
            <person name="Muzny D."/>
            <person name="Worley K."/>
            <person name="Gibbs R."/>
        </authorList>
    </citation>
    <scope>NUCLEOTIDE SEQUENCE [LARGE SCALE GENOMIC DNA]</scope>
    <source>
        <strain evidence="4 5">ATCC 49957</strain>
    </source>
</reference>
<dbReference type="Gene3D" id="3.20.20.450">
    <property type="entry name" value="EAL domain"/>
    <property type="match status" value="1"/>
</dbReference>
<dbReference type="Pfam" id="PF00563">
    <property type="entry name" value="EAL"/>
    <property type="match status" value="1"/>
</dbReference>
<dbReference type="SMART" id="SM00267">
    <property type="entry name" value="GGDEF"/>
    <property type="match status" value="1"/>
</dbReference>
<evidence type="ECO:0000313" key="4">
    <source>
        <dbReference type="EMBL" id="EFH09664.1"/>
    </source>
</evidence>
<gene>
    <name evidence="4" type="ORF">HMPREF0731_4117</name>
</gene>
<dbReference type="SMART" id="SM00052">
    <property type="entry name" value="EAL"/>
    <property type="match status" value="1"/>
</dbReference>
<evidence type="ECO:0000313" key="5">
    <source>
        <dbReference type="Proteomes" id="UP000005324"/>
    </source>
</evidence>
<evidence type="ECO:0000259" key="3">
    <source>
        <dbReference type="PROSITE" id="PS50887"/>
    </source>
</evidence>
<dbReference type="PANTHER" id="PTHR44757:SF2">
    <property type="entry name" value="BIOFILM ARCHITECTURE MAINTENANCE PROTEIN MBAA"/>
    <property type="match status" value="1"/>
</dbReference>
<dbReference type="CDD" id="cd01948">
    <property type="entry name" value="EAL"/>
    <property type="match status" value="1"/>
</dbReference>
<dbReference type="InterPro" id="IPR043128">
    <property type="entry name" value="Rev_trsase/Diguanyl_cyclase"/>
</dbReference>
<dbReference type="SUPFAM" id="SSF141868">
    <property type="entry name" value="EAL domain-like"/>
    <property type="match status" value="1"/>
</dbReference>
<dbReference type="InterPro" id="IPR052155">
    <property type="entry name" value="Biofilm_reg_signaling"/>
</dbReference>
<comment type="caution">
    <text evidence="4">The sequence shown here is derived from an EMBL/GenBank/DDBJ whole genome shotgun (WGS) entry which is preliminary data.</text>
</comment>
<dbReference type="PROSITE" id="PS50883">
    <property type="entry name" value="EAL"/>
    <property type="match status" value="1"/>
</dbReference>
<evidence type="ECO:0000259" key="1">
    <source>
        <dbReference type="PROSITE" id="PS50113"/>
    </source>
</evidence>
<dbReference type="SUPFAM" id="SSF55073">
    <property type="entry name" value="Nucleotide cyclase"/>
    <property type="match status" value="1"/>
</dbReference>
<dbReference type="Proteomes" id="UP000005324">
    <property type="component" value="Unassembled WGS sequence"/>
</dbReference>
<dbReference type="EMBL" id="ADVL01000752">
    <property type="protein sequence ID" value="EFH09664.1"/>
    <property type="molecule type" value="Genomic_DNA"/>
</dbReference>
<dbReference type="PROSITE" id="PS50113">
    <property type="entry name" value="PAC"/>
    <property type="match status" value="1"/>
</dbReference>
<sequence>PLPFQERSQRDAGGRERTLLSTAVAVRGGRGAGRVVFIGLDISERKAAEERMRHLAEHDPLTDLPNRLLFGLRLNAALAKAREGHSPGFALHCLDIDRFKTVNDRLGHPVGDRLLLAAVERIRGCLRRADTLARIGGDEFAVIQAEVSGPQDAISLAARLVKVMQAPFRIDGSVIESGLSIGSALGLLHGGHAELLQQRADVALYRAKAEGRGGAVLFDPGMETALQQRREMEAELRRGLEAGELHLLYQPKFCLQTGRPVGCEALLRWEHAARGAIPPALFVPVAEEAGMAATLGRYVLRAACGQALRWRETGLALPVAVNLSAMLFASDQAVALVREALAESGLPPALLEIELTEGVFIRNAEAARQALQALHRLGVRVALDDFGTGYSSLAYLQRLPFDVLKIDRAFVRDLTAPEHGSARIVETILRLAHGLGAKVVAEGVETPEQLAALRRLGCDAVQGFLLGRPMAAGAV</sequence>
<accession>D5RSQ5</accession>
<feature type="domain" description="EAL" evidence="2">
    <location>
        <begin position="229"/>
        <end position="475"/>
    </location>
</feature>
<dbReference type="CDD" id="cd01949">
    <property type="entry name" value="GGDEF"/>
    <property type="match status" value="1"/>
</dbReference>
<protein>
    <submittedName>
        <fullName evidence="4">Diguanylate cyclase (GGDEF) domain protein</fullName>
    </submittedName>
</protein>
<dbReference type="InterPro" id="IPR000160">
    <property type="entry name" value="GGDEF_dom"/>
</dbReference>
<dbReference type="HOGENOM" id="CLU_575614_0_0_5"/>
<name>D5RSQ5_9PROT</name>
<dbReference type="InterPro" id="IPR035965">
    <property type="entry name" value="PAS-like_dom_sf"/>
</dbReference>
<evidence type="ECO:0000259" key="2">
    <source>
        <dbReference type="PROSITE" id="PS50883"/>
    </source>
</evidence>
<dbReference type="SUPFAM" id="SSF55785">
    <property type="entry name" value="PYP-like sensor domain (PAS domain)"/>
    <property type="match status" value="1"/>
</dbReference>
<dbReference type="AlphaFoldDB" id="D5RSQ5"/>
<keyword evidence="5" id="KW-1185">Reference proteome</keyword>
<feature type="non-terminal residue" evidence="4">
    <location>
        <position position="1"/>
    </location>
</feature>
<dbReference type="InterPro" id="IPR029787">
    <property type="entry name" value="Nucleotide_cyclase"/>
</dbReference>
<feature type="non-terminal residue" evidence="4">
    <location>
        <position position="475"/>
    </location>
</feature>